<evidence type="ECO:0000313" key="3">
    <source>
        <dbReference type="Proteomes" id="UP000030156"/>
    </source>
</evidence>
<gene>
    <name evidence="2" type="ORF">IME_EC2_57</name>
</gene>
<accession>A0A0A0P0H7</accession>
<proteinExistence type="predicted"/>
<sequence>MSDDNNVILFPRRTAVGQVEPARSNHWIERFGLWNYFLMVATTIGAIVVGLAAIVFNMLGLM</sequence>
<dbReference type="EMBL" id="KF591601">
    <property type="protein sequence ID" value="AGZ17848.1"/>
    <property type="molecule type" value="Genomic_DNA"/>
</dbReference>
<name>A0A0A0P0H7_9CAUD</name>
<keyword evidence="1" id="KW-1133">Transmembrane helix</keyword>
<keyword evidence="1" id="KW-0812">Transmembrane</keyword>
<evidence type="ECO:0000313" key="2">
    <source>
        <dbReference type="EMBL" id="AGZ17848.1"/>
    </source>
</evidence>
<dbReference type="Proteomes" id="UP000030156">
    <property type="component" value="Segment"/>
</dbReference>
<keyword evidence="1" id="KW-0472">Membrane</keyword>
<feature type="transmembrane region" description="Helical" evidence="1">
    <location>
        <begin position="33"/>
        <end position="59"/>
    </location>
</feature>
<keyword evidence="3" id="KW-1185">Reference proteome</keyword>
<protein>
    <submittedName>
        <fullName evidence="2">Uncharacterized protein</fullName>
    </submittedName>
</protein>
<organism evidence="2 3">
    <name type="scientific">Enterobacteria phage IME_EC2</name>
    <dbReference type="NCBI Taxonomy" id="1414766"/>
    <lineage>
        <taxon>Viruses</taxon>
        <taxon>Duplodnaviria</taxon>
        <taxon>Heunggongvirae</taxon>
        <taxon>Uroviricota</taxon>
        <taxon>Caudoviricetes</taxon>
        <taxon>Murrayvirus</taxon>
        <taxon>Murrayvirus EC2</taxon>
    </lineage>
</organism>
<reference evidence="2 3" key="1">
    <citation type="submission" date="2013-08" db="EMBL/GenBank/DDBJ databases">
        <authorList>
            <person name="Tong Y."/>
            <person name="Hua Y."/>
            <person name="Mi Z."/>
            <person name="An X."/>
            <person name="Pei G."/>
            <person name="Wang W."/>
            <person name="Xu X."/>
            <person name="Li S."/>
        </authorList>
    </citation>
    <scope>NUCLEOTIDE SEQUENCE [LARGE SCALE GENOMIC DNA]</scope>
    <source>
        <strain evidence="2">Sewage</strain>
    </source>
</reference>
<evidence type="ECO:0000256" key="1">
    <source>
        <dbReference type="SAM" id="Phobius"/>
    </source>
</evidence>